<dbReference type="SUPFAM" id="SSF103039">
    <property type="entry name" value="CheC-like"/>
    <property type="match status" value="1"/>
</dbReference>
<protein>
    <submittedName>
        <fullName evidence="3">Chemotaxis protein CheX</fullName>
    </submittedName>
</protein>
<dbReference type="Proteomes" id="UP001056539">
    <property type="component" value="Chromosome"/>
</dbReference>
<keyword evidence="1" id="KW-0145">Chemotaxis</keyword>
<dbReference type="AlphaFoldDB" id="A0AAX3BDM6"/>
<dbReference type="GO" id="GO:0006935">
    <property type="term" value="P:chemotaxis"/>
    <property type="evidence" value="ECO:0007669"/>
    <property type="project" value="UniProtKB-KW"/>
</dbReference>
<evidence type="ECO:0000313" key="3">
    <source>
        <dbReference type="EMBL" id="URA10369.1"/>
    </source>
</evidence>
<keyword evidence="4" id="KW-1185">Reference proteome</keyword>
<dbReference type="KEGG" id="taqu:KDW03_00765"/>
<feature type="domain" description="Chemotaxis phosphatase CheX-like" evidence="2">
    <location>
        <begin position="44"/>
        <end position="112"/>
    </location>
</feature>
<dbReference type="RefSeq" id="WP_271435499.1">
    <property type="nucleotide sequence ID" value="NZ_CP073355.1"/>
</dbReference>
<evidence type="ECO:0000256" key="1">
    <source>
        <dbReference type="ARBA" id="ARBA00022500"/>
    </source>
</evidence>
<reference evidence="3" key="2">
    <citation type="submission" date="2022-06" db="EMBL/GenBank/DDBJ databases">
        <title>Thermospira aquatica gen. nov., sp. nov.</title>
        <authorList>
            <person name="Ben Ali Gam Z."/>
            <person name="Labat M."/>
        </authorList>
    </citation>
    <scope>NUCLEOTIDE SEQUENCE</scope>
    <source>
        <strain evidence="3">F1F22</strain>
    </source>
</reference>
<accession>A0AAX3BDM6</accession>
<proteinExistence type="predicted"/>
<sequence>MISSQDFQNTLFEAIKTTIEEMGFLEVEKSPTEVQTSTLECVSIQVIKPFLGRIYLYFAPEMKYEIVRNLYAKEVSSEKEAQDAILEVLNVIAGRFLTNLTNNKDYEMEFPQWEYETATFTETIADISLCVDEYEARSYVVKGVL</sequence>
<reference evidence="3" key="1">
    <citation type="submission" date="2021-04" db="EMBL/GenBank/DDBJ databases">
        <authorList>
            <person name="Postec A."/>
        </authorList>
    </citation>
    <scope>NUCLEOTIDE SEQUENCE</scope>
    <source>
        <strain evidence="3">F1F22</strain>
    </source>
</reference>
<name>A0AAX3BDM6_9SPIR</name>
<evidence type="ECO:0000313" key="4">
    <source>
        <dbReference type="Proteomes" id="UP001056539"/>
    </source>
</evidence>
<dbReference type="EMBL" id="CP073355">
    <property type="protein sequence ID" value="URA10369.1"/>
    <property type="molecule type" value="Genomic_DNA"/>
</dbReference>
<dbReference type="Pfam" id="PF13690">
    <property type="entry name" value="CheX"/>
    <property type="match status" value="1"/>
</dbReference>
<dbReference type="InterPro" id="IPR028051">
    <property type="entry name" value="CheX-like_dom"/>
</dbReference>
<organism evidence="3 4">
    <name type="scientific">Thermospira aquatica</name>
    <dbReference type="NCBI Taxonomy" id="2828656"/>
    <lineage>
        <taxon>Bacteria</taxon>
        <taxon>Pseudomonadati</taxon>
        <taxon>Spirochaetota</taxon>
        <taxon>Spirochaetia</taxon>
        <taxon>Brevinematales</taxon>
        <taxon>Thermospiraceae</taxon>
        <taxon>Thermospira</taxon>
    </lineage>
</organism>
<evidence type="ECO:0000259" key="2">
    <source>
        <dbReference type="Pfam" id="PF13690"/>
    </source>
</evidence>
<gene>
    <name evidence="3" type="ORF">KDW03_00765</name>
</gene>
<dbReference type="Gene3D" id="3.40.1550.10">
    <property type="entry name" value="CheC-like"/>
    <property type="match status" value="1"/>
</dbReference>
<dbReference type="InterPro" id="IPR028976">
    <property type="entry name" value="CheC-like_sf"/>
</dbReference>